<feature type="domain" description="FAS1" evidence="2">
    <location>
        <begin position="90"/>
        <end position="223"/>
    </location>
</feature>
<dbReference type="SUPFAM" id="SSF82153">
    <property type="entry name" value="FAS1 domain"/>
    <property type="match status" value="1"/>
</dbReference>
<dbReference type="EMBL" id="FMHV01000002">
    <property type="protein sequence ID" value="SCL28237.1"/>
    <property type="molecule type" value="Genomic_DNA"/>
</dbReference>
<dbReference type="InterPro" id="IPR050904">
    <property type="entry name" value="Adhesion/Biosynth-related"/>
</dbReference>
<dbReference type="PROSITE" id="PS50213">
    <property type="entry name" value="FAS1"/>
    <property type="match status" value="1"/>
</dbReference>
<dbReference type="STRING" id="568872.GA0070624_3653"/>
<dbReference type="Pfam" id="PF02469">
    <property type="entry name" value="Fasciclin"/>
    <property type="match status" value="1"/>
</dbReference>
<keyword evidence="4" id="KW-1185">Reference proteome</keyword>
<name>A0A1C6SFM1_9ACTN</name>
<sequence>MAEPAVPSHRPETLPPRPRPLGRVRLRATALAAALSLVSAVAGCSGTGADARPRAADAAATAPVSAGVSGPLCDLLPSGTDPGNPDSLAGEPADEALQWLPVLTTFEAAVRASGLAADLRDTSGMTILAPTDDAFAAKFSEENLDELLLVRKDELRYLLREHLVAGSLSLSDLVAAGGVTTLGGTRVTVSGQGAAARLAGRADTVCADYRATHARIHIINQVLGDLPTTAGEGGDRAH</sequence>
<reference evidence="4" key="1">
    <citation type="submission" date="2016-06" db="EMBL/GenBank/DDBJ databases">
        <authorList>
            <person name="Varghese N."/>
            <person name="Submissions Spin"/>
        </authorList>
    </citation>
    <scope>NUCLEOTIDE SEQUENCE [LARGE SCALE GENOMIC DNA]</scope>
    <source>
        <strain evidence="4">DSM 45431</strain>
    </source>
</reference>
<feature type="region of interest" description="Disordered" evidence="1">
    <location>
        <begin position="1"/>
        <end position="21"/>
    </location>
</feature>
<dbReference type="PANTHER" id="PTHR10900:SF77">
    <property type="entry name" value="FI19380P1"/>
    <property type="match status" value="1"/>
</dbReference>
<dbReference type="InterPro" id="IPR036378">
    <property type="entry name" value="FAS1_dom_sf"/>
</dbReference>
<evidence type="ECO:0000313" key="4">
    <source>
        <dbReference type="Proteomes" id="UP000199413"/>
    </source>
</evidence>
<protein>
    <submittedName>
        <fullName evidence="3">Uncaracterized surface protein containing fasciclin (FAS1) repeats</fullName>
    </submittedName>
</protein>
<proteinExistence type="predicted"/>
<evidence type="ECO:0000313" key="3">
    <source>
        <dbReference type="EMBL" id="SCL28237.1"/>
    </source>
</evidence>
<organism evidence="3 4">
    <name type="scientific">Micromonospora rhizosphaerae</name>
    <dbReference type="NCBI Taxonomy" id="568872"/>
    <lineage>
        <taxon>Bacteria</taxon>
        <taxon>Bacillati</taxon>
        <taxon>Actinomycetota</taxon>
        <taxon>Actinomycetes</taxon>
        <taxon>Micromonosporales</taxon>
        <taxon>Micromonosporaceae</taxon>
        <taxon>Micromonospora</taxon>
    </lineage>
</organism>
<dbReference type="Proteomes" id="UP000199413">
    <property type="component" value="Unassembled WGS sequence"/>
</dbReference>
<accession>A0A1C6SFM1</accession>
<dbReference type="Gene3D" id="2.30.180.10">
    <property type="entry name" value="FAS1 domain"/>
    <property type="match status" value="1"/>
</dbReference>
<dbReference type="GO" id="GO:0005615">
    <property type="term" value="C:extracellular space"/>
    <property type="evidence" value="ECO:0007669"/>
    <property type="project" value="TreeGrafter"/>
</dbReference>
<evidence type="ECO:0000256" key="1">
    <source>
        <dbReference type="SAM" id="MobiDB-lite"/>
    </source>
</evidence>
<dbReference type="SMART" id="SM00554">
    <property type="entry name" value="FAS1"/>
    <property type="match status" value="1"/>
</dbReference>
<dbReference type="AlphaFoldDB" id="A0A1C6SFM1"/>
<evidence type="ECO:0000259" key="2">
    <source>
        <dbReference type="PROSITE" id="PS50213"/>
    </source>
</evidence>
<dbReference type="InterPro" id="IPR000782">
    <property type="entry name" value="FAS1_domain"/>
</dbReference>
<gene>
    <name evidence="3" type="ORF">GA0070624_3653</name>
</gene>
<dbReference type="PANTHER" id="PTHR10900">
    <property type="entry name" value="PERIOSTIN-RELATED"/>
    <property type="match status" value="1"/>
</dbReference>